<reference evidence="2" key="1">
    <citation type="journal article" date="2014" name="Int. J. Syst. Evol. Microbiol.">
        <title>Complete genome sequence of Corynebacterium casei LMG S-19264T (=DSM 44701T), isolated from a smear-ripened cheese.</title>
        <authorList>
            <consortium name="US DOE Joint Genome Institute (JGI-PGF)"/>
            <person name="Walter F."/>
            <person name="Albersmeier A."/>
            <person name="Kalinowski J."/>
            <person name="Ruckert C."/>
        </authorList>
    </citation>
    <scope>NUCLEOTIDE SEQUENCE</scope>
    <source>
        <strain evidence="2">CGMCC 1.12160</strain>
    </source>
</reference>
<reference evidence="2" key="2">
    <citation type="submission" date="2020-09" db="EMBL/GenBank/DDBJ databases">
        <authorList>
            <person name="Sun Q."/>
            <person name="Zhou Y."/>
        </authorList>
    </citation>
    <scope>NUCLEOTIDE SEQUENCE</scope>
    <source>
        <strain evidence="2">CGMCC 1.12160</strain>
    </source>
</reference>
<comment type="caution">
    <text evidence="2">The sequence shown here is derived from an EMBL/GenBank/DDBJ whole genome shotgun (WGS) entry which is preliminary data.</text>
</comment>
<keyword evidence="1" id="KW-1133">Transmembrane helix</keyword>
<dbReference type="Proteomes" id="UP000605670">
    <property type="component" value="Unassembled WGS sequence"/>
</dbReference>
<name>A0A917BTW1_9MICO</name>
<dbReference type="EMBL" id="BMEM01000004">
    <property type="protein sequence ID" value="GGF56629.1"/>
    <property type="molecule type" value="Genomic_DNA"/>
</dbReference>
<evidence type="ECO:0000256" key="1">
    <source>
        <dbReference type="SAM" id="Phobius"/>
    </source>
</evidence>
<sequence>MDAALLRALEDLLRRVLRAPSGIDLRAVASSTRGEVARRRARHQVRRAVLLGLAAALVLLGWYAAGRA</sequence>
<evidence type="ECO:0000313" key="2">
    <source>
        <dbReference type="EMBL" id="GGF56629.1"/>
    </source>
</evidence>
<proteinExistence type="predicted"/>
<protein>
    <submittedName>
        <fullName evidence="2">Uncharacterized protein</fullName>
    </submittedName>
</protein>
<gene>
    <name evidence="2" type="ORF">GCM10011366_25600</name>
</gene>
<keyword evidence="1" id="KW-0472">Membrane</keyword>
<feature type="transmembrane region" description="Helical" evidence="1">
    <location>
        <begin position="48"/>
        <end position="65"/>
    </location>
</feature>
<evidence type="ECO:0000313" key="3">
    <source>
        <dbReference type="Proteomes" id="UP000605670"/>
    </source>
</evidence>
<keyword evidence="1" id="KW-0812">Transmembrane</keyword>
<dbReference type="RefSeq" id="WP_188431372.1">
    <property type="nucleotide sequence ID" value="NZ_BAABKH010000014.1"/>
</dbReference>
<dbReference type="AlphaFoldDB" id="A0A917BTW1"/>
<accession>A0A917BTW1</accession>
<keyword evidence="3" id="KW-1185">Reference proteome</keyword>
<organism evidence="2 3">
    <name type="scientific">Ornithinimicrobium tianjinense</name>
    <dbReference type="NCBI Taxonomy" id="1195761"/>
    <lineage>
        <taxon>Bacteria</taxon>
        <taxon>Bacillati</taxon>
        <taxon>Actinomycetota</taxon>
        <taxon>Actinomycetes</taxon>
        <taxon>Micrococcales</taxon>
        <taxon>Ornithinimicrobiaceae</taxon>
        <taxon>Ornithinimicrobium</taxon>
    </lineage>
</organism>